<evidence type="ECO:0000313" key="2">
    <source>
        <dbReference type="Proteomes" id="UP001054945"/>
    </source>
</evidence>
<gene>
    <name evidence="1" type="ORF">CEXT_743531</name>
</gene>
<organism evidence="1 2">
    <name type="scientific">Caerostris extrusa</name>
    <name type="common">Bark spider</name>
    <name type="synonym">Caerostris bankana</name>
    <dbReference type="NCBI Taxonomy" id="172846"/>
    <lineage>
        <taxon>Eukaryota</taxon>
        <taxon>Metazoa</taxon>
        <taxon>Ecdysozoa</taxon>
        <taxon>Arthropoda</taxon>
        <taxon>Chelicerata</taxon>
        <taxon>Arachnida</taxon>
        <taxon>Araneae</taxon>
        <taxon>Araneomorphae</taxon>
        <taxon>Entelegynae</taxon>
        <taxon>Araneoidea</taxon>
        <taxon>Araneidae</taxon>
        <taxon>Caerostris</taxon>
    </lineage>
</organism>
<comment type="caution">
    <text evidence="1">The sequence shown here is derived from an EMBL/GenBank/DDBJ whole genome shotgun (WGS) entry which is preliminary data.</text>
</comment>
<dbReference type="AlphaFoldDB" id="A0AAV4X7A5"/>
<sequence length="105" mass="11838">MVEIAEACPKQVNYFLQRFILGNCSLVLKRMGLATVLFTTMNTPHWLAYSGNYDIDSFAGINASSNRFVHSGGCDTPELFTVVIFVTTYTNRDACELLICQQWLM</sequence>
<keyword evidence="2" id="KW-1185">Reference proteome</keyword>
<dbReference type="EMBL" id="BPLR01017237">
    <property type="protein sequence ID" value="GIY89644.1"/>
    <property type="molecule type" value="Genomic_DNA"/>
</dbReference>
<proteinExistence type="predicted"/>
<dbReference type="Proteomes" id="UP001054945">
    <property type="component" value="Unassembled WGS sequence"/>
</dbReference>
<protein>
    <submittedName>
        <fullName evidence="1">Uncharacterized protein</fullName>
    </submittedName>
</protein>
<name>A0AAV4X7A5_CAEEX</name>
<reference evidence="1 2" key="1">
    <citation type="submission" date="2021-06" db="EMBL/GenBank/DDBJ databases">
        <title>Caerostris extrusa draft genome.</title>
        <authorList>
            <person name="Kono N."/>
            <person name="Arakawa K."/>
        </authorList>
    </citation>
    <scope>NUCLEOTIDE SEQUENCE [LARGE SCALE GENOMIC DNA]</scope>
</reference>
<accession>A0AAV4X7A5</accession>
<evidence type="ECO:0000313" key="1">
    <source>
        <dbReference type="EMBL" id="GIY89644.1"/>
    </source>
</evidence>